<organism evidence="3 4">
    <name type="scientific">Aquiflexum gelatinilyticum</name>
    <dbReference type="NCBI Taxonomy" id="2961943"/>
    <lineage>
        <taxon>Bacteria</taxon>
        <taxon>Pseudomonadati</taxon>
        <taxon>Bacteroidota</taxon>
        <taxon>Cytophagia</taxon>
        <taxon>Cytophagales</taxon>
        <taxon>Cyclobacteriaceae</taxon>
        <taxon>Aquiflexum</taxon>
    </lineage>
</organism>
<feature type="domain" description="DUF306" evidence="2">
    <location>
        <begin position="154"/>
        <end position="262"/>
    </location>
</feature>
<dbReference type="InterPro" id="IPR007298">
    <property type="entry name" value="Cu-R_lipoprotein_NlpE"/>
</dbReference>
<dbReference type="PANTHER" id="PTHR35535">
    <property type="entry name" value="HEAT SHOCK PROTEIN HSLJ"/>
    <property type="match status" value="1"/>
</dbReference>
<keyword evidence="1" id="KW-0732">Signal</keyword>
<feature type="signal peptide" evidence="1">
    <location>
        <begin position="1"/>
        <end position="21"/>
    </location>
</feature>
<dbReference type="InterPro" id="IPR053147">
    <property type="entry name" value="Hsp_HslJ-like"/>
</dbReference>
<evidence type="ECO:0000313" key="4">
    <source>
        <dbReference type="Proteomes" id="UP001142175"/>
    </source>
</evidence>
<accession>A0A9X2SXN5</accession>
<dbReference type="PROSITE" id="PS51257">
    <property type="entry name" value="PROKAR_LIPOPROTEIN"/>
    <property type="match status" value="1"/>
</dbReference>
<dbReference type="EMBL" id="JANSUY010000001">
    <property type="protein sequence ID" value="MCR9014102.1"/>
    <property type="molecule type" value="Genomic_DNA"/>
</dbReference>
<dbReference type="RefSeq" id="WP_258421977.1">
    <property type="nucleotide sequence ID" value="NZ_JANSUY010000001.1"/>
</dbReference>
<evidence type="ECO:0000313" key="3">
    <source>
        <dbReference type="EMBL" id="MCR9014102.1"/>
    </source>
</evidence>
<feature type="chain" id="PRO_5040801703" evidence="1">
    <location>
        <begin position="22"/>
        <end position="271"/>
    </location>
</feature>
<dbReference type="Gene3D" id="2.40.128.270">
    <property type="match status" value="1"/>
</dbReference>
<proteinExistence type="predicted"/>
<evidence type="ECO:0000256" key="1">
    <source>
        <dbReference type="SAM" id="SignalP"/>
    </source>
</evidence>
<dbReference type="Gene3D" id="2.40.128.640">
    <property type="match status" value="1"/>
</dbReference>
<dbReference type="InterPro" id="IPR005184">
    <property type="entry name" value="DUF306_Meta_HslJ"/>
</dbReference>
<dbReference type="Proteomes" id="UP001142175">
    <property type="component" value="Unassembled WGS sequence"/>
</dbReference>
<evidence type="ECO:0000259" key="2">
    <source>
        <dbReference type="Pfam" id="PF03724"/>
    </source>
</evidence>
<dbReference type="AlphaFoldDB" id="A0A9X2SXN5"/>
<name>A0A9X2SXN5_9BACT</name>
<dbReference type="PANTHER" id="PTHR35535:SF1">
    <property type="entry name" value="HEAT SHOCK PROTEIN HSLJ"/>
    <property type="match status" value="1"/>
</dbReference>
<comment type="caution">
    <text evidence="3">The sequence shown here is derived from an EMBL/GenBank/DDBJ whole genome shotgun (WGS) entry which is preliminary data.</text>
</comment>
<dbReference type="InterPro" id="IPR038670">
    <property type="entry name" value="HslJ-like_sf"/>
</dbReference>
<protein>
    <submittedName>
        <fullName evidence="3">Copper resistance protein NlpE N-terminal domain-containing protein</fullName>
    </submittedName>
</protein>
<dbReference type="Pfam" id="PF03724">
    <property type="entry name" value="META"/>
    <property type="match status" value="1"/>
</dbReference>
<gene>
    <name evidence="3" type="ORF">NU887_03585</name>
</gene>
<sequence>MKKVLILLSMAIFIASSISCSSEKSIEQGESVEISSSIPLGDNSQTSLDWKGVYKGTLPCADCEGIETTIILKSDDTFRRSLNYLGKENGVFSDEGAFKWNENGSKVSLQPEEGDSQLYLVGENALYHLDKQGNRITGDLEDKYRLLKNLTDPRLEDKKWVLEEVRGVPVTKGQGLKEAFILFEMETASFNGNGSCNNFFGPYELLEGNKIAFGNTASTMMACLDMQVEKEFLEVLRMVDNYSVGDSTLSIQKAKMAPLARFTLEKQELPK</sequence>
<reference evidence="3" key="1">
    <citation type="submission" date="2022-08" db="EMBL/GenBank/DDBJ databases">
        <authorList>
            <person name="Zhang D."/>
        </authorList>
    </citation>
    <scope>NUCLEOTIDE SEQUENCE</scope>
    <source>
        <strain evidence="3">XJ19-11</strain>
    </source>
</reference>
<dbReference type="Pfam" id="PF04170">
    <property type="entry name" value="NlpE"/>
    <property type="match status" value="1"/>
</dbReference>
<keyword evidence="4" id="KW-1185">Reference proteome</keyword>